<proteinExistence type="predicted"/>
<dbReference type="PRINTS" id="PR00040">
    <property type="entry name" value="HTHMERR"/>
</dbReference>
<keyword evidence="1 3" id="KW-0238">DNA-binding</keyword>
<protein>
    <submittedName>
        <fullName evidence="3">DNA-binding transcriptional MerR regulator</fullName>
    </submittedName>
</protein>
<dbReference type="EMBL" id="QTTN01000037">
    <property type="protein sequence ID" value="REE68684.1"/>
    <property type="molecule type" value="Genomic_DNA"/>
</dbReference>
<dbReference type="SUPFAM" id="SSF46955">
    <property type="entry name" value="Putative DNA-binding domain"/>
    <property type="match status" value="1"/>
</dbReference>
<dbReference type="Pfam" id="PF13411">
    <property type="entry name" value="MerR_1"/>
    <property type="match status" value="1"/>
</dbReference>
<dbReference type="CDD" id="cd01106">
    <property type="entry name" value="HTH_TipAL-Mta"/>
    <property type="match status" value="1"/>
</dbReference>
<dbReference type="InterPro" id="IPR009061">
    <property type="entry name" value="DNA-bd_dom_put_sf"/>
</dbReference>
<dbReference type="RefSeq" id="WP_116191582.1">
    <property type="nucleotide sequence ID" value="NZ_QTTN01000037.1"/>
</dbReference>
<dbReference type="AlphaFoldDB" id="A0A3D9R2G6"/>
<dbReference type="SMART" id="SM00422">
    <property type="entry name" value="HTH_MERR"/>
    <property type="match status" value="1"/>
</dbReference>
<evidence type="ECO:0000259" key="2">
    <source>
        <dbReference type="PROSITE" id="PS50937"/>
    </source>
</evidence>
<dbReference type="Proteomes" id="UP000256304">
    <property type="component" value="Unassembled WGS sequence"/>
</dbReference>
<dbReference type="InterPro" id="IPR000551">
    <property type="entry name" value="MerR-type_HTH_dom"/>
</dbReference>
<organism evidence="3 4">
    <name type="scientific">Paenibacillus taihuensis</name>
    <dbReference type="NCBI Taxonomy" id="1156355"/>
    <lineage>
        <taxon>Bacteria</taxon>
        <taxon>Bacillati</taxon>
        <taxon>Bacillota</taxon>
        <taxon>Bacilli</taxon>
        <taxon>Bacillales</taxon>
        <taxon>Paenibacillaceae</taxon>
        <taxon>Paenibacillus</taxon>
    </lineage>
</organism>
<feature type="domain" description="HTH merR-type" evidence="2">
    <location>
        <begin position="6"/>
        <end position="75"/>
    </location>
</feature>
<sequence length="269" mass="29768">MSGEQLYRTSEFAKKAGVSVRTLQFYDKSGVLSPSTRTASGHRLYGEEDLSKLQHILALKFLGFSLAELKSLRQMEPEAFGTALQAQKQMLQERRAHLDAVLHAIERAEQLVPSGNGPAMENAITNLIEVMQMELKPSWVAAYLTPDEQQTMRTLAAESYTPEALKTLAKQPFADETGRMYREFRAELARLCAAGADPGSPEAQRLAQQLKELNARRAQGDPEIVAGMKKAWAALNALPAEQQPALYAMSAEEQAFIREASVILYRGRG</sequence>
<evidence type="ECO:0000313" key="4">
    <source>
        <dbReference type="Proteomes" id="UP000256304"/>
    </source>
</evidence>
<dbReference type="InterPro" id="IPR047057">
    <property type="entry name" value="MerR_fam"/>
</dbReference>
<comment type="caution">
    <text evidence="3">The sequence shown here is derived from an EMBL/GenBank/DDBJ whole genome shotgun (WGS) entry which is preliminary data.</text>
</comment>
<dbReference type="GO" id="GO:0003677">
    <property type="term" value="F:DNA binding"/>
    <property type="evidence" value="ECO:0007669"/>
    <property type="project" value="UniProtKB-KW"/>
</dbReference>
<dbReference type="Gene3D" id="1.10.1660.10">
    <property type="match status" value="1"/>
</dbReference>
<dbReference type="PANTHER" id="PTHR30204">
    <property type="entry name" value="REDOX-CYCLING DRUG-SENSING TRANSCRIPTIONAL ACTIVATOR SOXR"/>
    <property type="match status" value="1"/>
</dbReference>
<evidence type="ECO:0000256" key="1">
    <source>
        <dbReference type="ARBA" id="ARBA00023125"/>
    </source>
</evidence>
<dbReference type="GO" id="GO:0003700">
    <property type="term" value="F:DNA-binding transcription factor activity"/>
    <property type="evidence" value="ECO:0007669"/>
    <property type="project" value="InterPro"/>
</dbReference>
<evidence type="ECO:0000313" key="3">
    <source>
        <dbReference type="EMBL" id="REE68684.1"/>
    </source>
</evidence>
<gene>
    <name evidence="3" type="ORF">A8990_13718</name>
</gene>
<dbReference type="PROSITE" id="PS50937">
    <property type="entry name" value="HTH_MERR_2"/>
    <property type="match status" value="1"/>
</dbReference>
<reference evidence="3 4" key="1">
    <citation type="submission" date="2018-08" db="EMBL/GenBank/DDBJ databases">
        <title>Genomic Encyclopedia of Type Strains, Phase III (KMG-III): the genomes of soil and plant-associated and newly described type strains.</title>
        <authorList>
            <person name="Whitman W."/>
        </authorList>
    </citation>
    <scope>NUCLEOTIDE SEQUENCE [LARGE SCALE GENOMIC DNA]</scope>
    <source>
        <strain evidence="3 4">CGMCC 1.10966</strain>
    </source>
</reference>
<keyword evidence="4" id="KW-1185">Reference proteome</keyword>
<dbReference type="OrthoDB" id="1894615at2"/>
<dbReference type="PANTHER" id="PTHR30204:SF96">
    <property type="entry name" value="CHROMOSOME-ANCHORING PROTEIN RACA"/>
    <property type="match status" value="1"/>
</dbReference>
<name>A0A3D9R2G6_9BACL</name>
<accession>A0A3D9R2G6</accession>